<protein>
    <submittedName>
        <fullName evidence="2">Uncharacterized protein</fullName>
    </submittedName>
</protein>
<evidence type="ECO:0000313" key="2">
    <source>
        <dbReference type="EMBL" id="GFD55200.1"/>
    </source>
</evidence>
<dbReference type="EMBL" id="BKCJ011815135">
    <property type="protein sequence ID" value="GFD55200.1"/>
    <property type="molecule type" value="Genomic_DNA"/>
</dbReference>
<sequence>LYSSIHAADQFSARPADYRQHHFIRSTSPVRSGRPRRGRKPAARIPRRRLPRPAPRRAGLRDRGGLVGGAAPVLCGCAGRGARAG</sequence>
<feature type="region of interest" description="Disordered" evidence="1">
    <location>
        <begin position="18"/>
        <end position="63"/>
    </location>
</feature>
<organism evidence="2">
    <name type="scientific">Tanacetum cinerariifolium</name>
    <name type="common">Dalmatian daisy</name>
    <name type="synonym">Chrysanthemum cinerariifolium</name>
    <dbReference type="NCBI Taxonomy" id="118510"/>
    <lineage>
        <taxon>Eukaryota</taxon>
        <taxon>Viridiplantae</taxon>
        <taxon>Streptophyta</taxon>
        <taxon>Embryophyta</taxon>
        <taxon>Tracheophyta</taxon>
        <taxon>Spermatophyta</taxon>
        <taxon>Magnoliopsida</taxon>
        <taxon>eudicotyledons</taxon>
        <taxon>Gunneridae</taxon>
        <taxon>Pentapetalae</taxon>
        <taxon>asterids</taxon>
        <taxon>campanulids</taxon>
        <taxon>Asterales</taxon>
        <taxon>Asteraceae</taxon>
        <taxon>Asteroideae</taxon>
        <taxon>Anthemideae</taxon>
        <taxon>Anthemidinae</taxon>
        <taxon>Tanacetum</taxon>
    </lineage>
</organism>
<feature type="non-terminal residue" evidence="2">
    <location>
        <position position="1"/>
    </location>
</feature>
<accession>A0A699X9V3</accession>
<gene>
    <name evidence="2" type="ORF">Tci_927169</name>
</gene>
<reference evidence="2" key="1">
    <citation type="journal article" date="2019" name="Sci. Rep.">
        <title>Draft genome of Tanacetum cinerariifolium, the natural source of mosquito coil.</title>
        <authorList>
            <person name="Yamashiro T."/>
            <person name="Shiraishi A."/>
            <person name="Satake H."/>
            <person name="Nakayama K."/>
        </authorList>
    </citation>
    <scope>NUCLEOTIDE SEQUENCE</scope>
</reference>
<evidence type="ECO:0000256" key="1">
    <source>
        <dbReference type="SAM" id="MobiDB-lite"/>
    </source>
</evidence>
<name>A0A699X9V3_TANCI</name>
<proteinExistence type="predicted"/>
<feature type="compositionally biased region" description="Basic residues" evidence="1">
    <location>
        <begin position="33"/>
        <end position="55"/>
    </location>
</feature>
<dbReference type="AlphaFoldDB" id="A0A699X9V3"/>
<comment type="caution">
    <text evidence="2">The sequence shown here is derived from an EMBL/GenBank/DDBJ whole genome shotgun (WGS) entry which is preliminary data.</text>
</comment>